<dbReference type="EMBL" id="REGN01004435">
    <property type="protein sequence ID" value="RNA17547.1"/>
    <property type="molecule type" value="Genomic_DNA"/>
</dbReference>
<proteinExistence type="predicted"/>
<dbReference type="AlphaFoldDB" id="A0A3M7R1T5"/>
<dbReference type="Pfam" id="PF07679">
    <property type="entry name" value="I-set"/>
    <property type="match status" value="1"/>
</dbReference>
<dbReference type="InterPro" id="IPR013783">
    <property type="entry name" value="Ig-like_fold"/>
</dbReference>
<dbReference type="InterPro" id="IPR007110">
    <property type="entry name" value="Ig-like_dom"/>
</dbReference>
<evidence type="ECO:0000313" key="2">
    <source>
        <dbReference type="EMBL" id="RNA17547.1"/>
    </source>
</evidence>
<dbReference type="InterPro" id="IPR003598">
    <property type="entry name" value="Ig_sub2"/>
</dbReference>
<keyword evidence="3" id="KW-1185">Reference proteome</keyword>
<comment type="caution">
    <text evidence="2">The sequence shown here is derived from an EMBL/GenBank/DDBJ whole genome shotgun (WGS) entry which is preliminary data.</text>
</comment>
<dbReference type="SMART" id="SM00408">
    <property type="entry name" value="IGc2"/>
    <property type="match status" value="1"/>
</dbReference>
<dbReference type="InterPro" id="IPR003599">
    <property type="entry name" value="Ig_sub"/>
</dbReference>
<dbReference type="Gene3D" id="2.60.40.10">
    <property type="entry name" value="Immunoglobulins"/>
    <property type="match status" value="1"/>
</dbReference>
<dbReference type="PANTHER" id="PTHR23279:SF36">
    <property type="entry name" value="DEFECTIVE PROBOSCIS EXTENSION RESPONSE 9, ISOFORM A"/>
    <property type="match status" value="1"/>
</dbReference>
<dbReference type="InterPro" id="IPR036179">
    <property type="entry name" value="Ig-like_dom_sf"/>
</dbReference>
<evidence type="ECO:0000259" key="1">
    <source>
        <dbReference type="PROSITE" id="PS50835"/>
    </source>
</evidence>
<gene>
    <name evidence="2" type="ORF">BpHYR1_054644</name>
</gene>
<organism evidence="2 3">
    <name type="scientific">Brachionus plicatilis</name>
    <name type="common">Marine rotifer</name>
    <name type="synonym">Brachionus muelleri</name>
    <dbReference type="NCBI Taxonomy" id="10195"/>
    <lineage>
        <taxon>Eukaryota</taxon>
        <taxon>Metazoa</taxon>
        <taxon>Spiralia</taxon>
        <taxon>Gnathifera</taxon>
        <taxon>Rotifera</taxon>
        <taxon>Eurotatoria</taxon>
        <taxon>Monogononta</taxon>
        <taxon>Pseudotrocha</taxon>
        <taxon>Ploima</taxon>
        <taxon>Brachionidae</taxon>
        <taxon>Brachionus</taxon>
    </lineage>
</organism>
<dbReference type="PANTHER" id="PTHR23279">
    <property type="entry name" value="DEFECTIVE PROBOSCIS EXTENSION RESPONSE DPR -RELATED"/>
    <property type="match status" value="1"/>
</dbReference>
<dbReference type="Proteomes" id="UP000276133">
    <property type="component" value="Unassembled WGS sequence"/>
</dbReference>
<dbReference type="PROSITE" id="PS50835">
    <property type="entry name" value="IG_LIKE"/>
    <property type="match status" value="1"/>
</dbReference>
<evidence type="ECO:0000313" key="3">
    <source>
        <dbReference type="Proteomes" id="UP000276133"/>
    </source>
</evidence>
<protein>
    <submittedName>
        <fullName evidence="2">Opioid-binding cell adhesion molecule-like protein</fullName>
    </submittedName>
</protein>
<dbReference type="SUPFAM" id="SSF48726">
    <property type="entry name" value="Immunoglobulin"/>
    <property type="match status" value="1"/>
</dbReference>
<dbReference type="GO" id="GO:0032589">
    <property type="term" value="C:neuron projection membrane"/>
    <property type="evidence" value="ECO:0007669"/>
    <property type="project" value="TreeGrafter"/>
</dbReference>
<feature type="domain" description="Ig-like" evidence="1">
    <location>
        <begin position="185"/>
        <end position="277"/>
    </location>
</feature>
<dbReference type="STRING" id="10195.A0A3M7R1T5"/>
<reference evidence="2 3" key="1">
    <citation type="journal article" date="2018" name="Sci. Rep.">
        <title>Genomic signatures of local adaptation to the degree of environmental predictability in rotifers.</title>
        <authorList>
            <person name="Franch-Gras L."/>
            <person name="Hahn C."/>
            <person name="Garcia-Roger E.M."/>
            <person name="Carmona M.J."/>
            <person name="Serra M."/>
            <person name="Gomez A."/>
        </authorList>
    </citation>
    <scope>NUCLEOTIDE SEQUENCE [LARGE SCALE GENOMIC DNA]</scope>
    <source>
        <strain evidence="2">HYR1</strain>
    </source>
</reference>
<name>A0A3M7R1T5_BRAPC</name>
<sequence length="328" mass="38245">MSLKPNGPFSNIKHREVIVVGKKAQLQIGYYNEFSQLLVTCLIISNLEYATFFREQKSKLLAIIGQQTEKLKFVDRIIFVLEITIKFKSYRESVKLERDQLSTYELIKIQIKKYFSVRFCGQNCVSELSLVILEIKMYYIRVMRLFFLIFSLEKFIFPYKYDDLVEFIDINQRDNTYQQSRSFVPKAINKKIENAVVKVGQQAILPCFIGNLGSYQVIWAKNGDILTLGNSKINTDHRLSIQHRYLNEWNLIIENVSTDDEGQYVCKTNGNFFKTISLQILVIQTLNSNIQNRSNFKISQLNKDWSGTQLTYISGCLDCPDFCKMLNV</sequence>
<dbReference type="InterPro" id="IPR013098">
    <property type="entry name" value="Ig_I-set"/>
</dbReference>
<dbReference type="InterPro" id="IPR037448">
    <property type="entry name" value="Zig-8"/>
</dbReference>
<accession>A0A3M7R1T5</accession>
<dbReference type="GO" id="GO:0050808">
    <property type="term" value="P:synapse organization"/>
    <property type="evidence" value="ECO:0007669"/>
    <property type="project" value="TreeGrafter"/>
</dbReference>
<dbReference type="OrthoDB" id="10012075at2759"/>
<dbReference type="SMART" id="SM00409">
    <property type="entry name" value="IG"/>
    <property type="match status" value="1"/>
</dbReference>